<protein>
    <recommendedName>
        <fullName evidence="1">GST N-terminal domain-containing protein</fullName>
    </recommendedName>
</protein>
<gene>
    <name evidence="2" type="ORF">F957_00962</name>
</gene>
<dbReference type="SFLD" id="SFLDS00019">
    <property type="entry name" value="Glutathione_Transferase_(cytos"/>
    <property type="match status" value="1"/>
</dbReference>
<dbReference type="Gene3D" id="3.40.30.10">
    <property type="entry name" value="Glutaredoxin"/>
    <property type="match status" value="2"/>
</dbReference>
<dbReference type="EMBL" id="ATGG01000009">
    <property type="protein sequence ID" value="EPF90607.1"/>
    <property type="molecule type" value="Genomic_DNA"/>
</dbReference>
<reference evidence="2 3" key="1">
    <citation type="submission" date="2013-06" db="EMBL/GenBank/DDBJ databases">
        <title>The Genome Sequence of Acinetobacter gyllenbergii CIP 110306.</title>
        <authorList>
            <consortium name="The Broad Institute Genome Sequencing Platform"/>
            <consortium name="The Broad Institute Genome Sequencing Center for Infectious Disease"/>
            <person name="Cerqueira G."/>
            <person name="Feldgarden M."/>
            <person name="Courvalin P."/>
            <person name="Perichon B."/>
            <person name="Grillot-Courvalin C."/>
            <person name="Clermont D."/>
            <person name="Rocha E."/>
            <person name="Yoon E.-J."/>
            <person name="Nemec A."/>
            <person name="Young S.K."/>
            <person name="Zeng Q."/>
            <person name="Gargeya S."/>
            <person name="Fitzgerald M."/>
            <person name="Abouelleil A."/>
            <person name="Alvarado L."/>
            <person name="Berlin A.M."/>
            <person name="Chapman S.B."/>
            <person name="Dewar J."/>
            <person name="Goldberg J."/>
            <person name="Griggs A."/>
            <person name="Gujja S."/>
            <person name="Hansen M."/>
            <person name="Howarth C."/>
            <person name="Imamovic A."/>
            <person name="Larimer J."/>
            <person name="McCowan C."/>
            <person name="Murphy C."/>
            <person name="Pearson M."/>
            <person name="Priest M."/>
            <person name="Roberts A."/>
            <person name="Saif S."/>
            <person name="Shea T."/>
            <person name="Sykes S."/>
            <person name="Wortman J."/>
            <person name="Nusbaum C."/>
            <person name="Birren B."/>
        </authorList>
    </citation>
    <scope>NUCLEOTIDE SEQUENCE [LARGE SCALE GENOMIC DNA]</scope>
    <source>
        <strain evidence="2 3">CIP 110306</strain>
    </source>
</reference>
<dbReference type="SFLD" id="SFLDG01202">
    <property type="entry name" value="SUF2.2"/>
    <property type="match status" value="1"/>
</dbReference>
<dbReference type="AlphaFoldDB" id="A0A829HJ82"/>
<dbReference type="Proteomes" id="UP000014523">
    <property type="component" value="Unassembled WGS sequence"/>
</dbReference>
<dbReference type="Pfam" id="PF13417">
    <property type="entry name" value="GST_N_3"/>
    <property type="match status" value="2"/>
</dbReference>
<dbReference type="InterPro" id="IPR040079">
    <property type="entry name" value="Glutathione_S-Trfase"/>
</dbReference>
<proteinExistence type="predicted"/>
<dbReference type="SFLD" id="SFLDG01181">
    <property type="entry name" value="SUF2"/>
    <property type="match status" value="1"/>
</dbReference>
<feature type="domain" description="GST N-terminal" evidence="1">
    <location>
        <begin position="151"/>
        <end position="250"/>
    </location>
</feature>
<dbReference type="SUPFAM" id="SSF52833">
    <property type="entry name" value="Thioredoxin-like"/>
    <property type="match status" value="2"/>
</dbReference>
<evidence type="ECO:0000313" key="2">
    <source>
        <dbReference type="EMBL" id="EPF90607.1"/>
    </source>
</evidence>
<dbReference type="InterPro" id="IPR036249">
    <property type="entry name" value="Thioredoxin-like_sf"/>
</dbReference>
<dbReference type="PANTHER" id="PTHR45288">
    <property type="entry name" value="THIOREDOXIN FAMILY PROTEIN"/>
    <property type="match status" value="1"/>
</dbReference>
<keyword evidence="3" id="KW-1185">Reference proteome</keyword>
<dbReference type="PROSITE" id="PS50404">
    <property type="entry name" value="GST_NTER"/>
    <property type="match status" value="1"/>
</dbReference>
<name>A0A829HJ82_9GAMM</name>
<dbReference type="PANTHER" id="PTHR45288:SF2">
    <property type="entry name" value="THIOREDOXIN FAMILY PROTEIN"/>
    <property type="match status" value="1"/>
</dbReference>
<accession>A0A829HJ82</accession>
<sequence length="250" mass="28068">MMTLLTSALASGVRGGKGLSAIVRLDQPAKLLEFYDIEGCPYCRPVREALTQLDLDVLIYPCPKGSNHYWDRLTALGGKSQVPFLYDPNTSRYLYDARQIIDYLFQTYMPEKTLRAPQNLGLRQSQLATALRLKAGLKAHQNSSAAKAVVQPLELFSFEASPFSRLVREKLSELSIAYVLRNSGKQQLADQGLPWLRPNLGTYQPIAGTKRAELLARTGKVQFPYLYDPNTGTGLFESKAIIRYLEQQYT</sequence>
<evidence type="ECO:0000259" key="1">
    <source>
        <dbReference type="PROSITE" id="PS50404"/>
    </source>
</evidence>
<evidence type="ECO:0000313" key="3">
    <source>
        <dbReference type="Proteomes" id="UP000014523"/>
    </source>
</evidence>
<organism evidence="2 3">
    <name type="scientific">Acinetobacter gyllenbergii CIP 110306 = MTCC 11365</name>
    <dbReference type="NCBI Taxonomy" id="1217657"/>
    <lineage>
        <taxon>Bacteria</taxon>
        <taxon>Pseudomonadati</taxon>
        <taxon>Pseudomonadota</taxon>
        <taxon>Gammaproteobacteria</taxon>
        <taxon>Moraxellales</taxon>
        <taxon>Moraxellaceae</taxon>
        <taxon>Acinetobacter</taxon>
    </lineage>
</organism>
<dbReference type="InterPro" id="IPR004045">
    <property type="entry name" value="Glutathione_S-Trfase_N"/>
</dbReference>
<dbReference type="RefSeq" id="WP_016541188.1">
    <property type="nucleotide sequence ID" value="NZ_ASQH01000008.1"/>
</dbReference>
<comment type="caution">
    <text evidence="2">The sequence shown here is derived from an EMBL/GenBank/DDBJ whole genome shotgun (WGS) entry which is preliminary data.</text>
</comment>